<dbReference type="Pfam" id="PF13173">
    <property type="entry name" value="AAA_14"/>
    <property type="match status" value="1"/>
</dbReference>
<dbReference type="Pfam" id="PF13635">
    <property type="entry name" value="DUF4143"/>
    <property type="match status" value="1"/>
</dbReference>
<dbReference type="SMART" id="SM00382">
    <property type="entry name" value="AAA"/>
    <property type="match status" value="1"/>
</dbReference>
<feature type="domain" description="AAA+ ATPase" evidence="1">
    <location>
        <begin position="39"/>
        <end position="150"/>
    </location>
</feature>
<dbReference type="PANTHER" id="PTHR33295">
    <property type="entry name" value="ATPASE"/>
    <property type="match status" value="1"/>
</dbReference>
<dbReference type="InterPro" id="IPR025420">
    <property type="entry name" value="DUF4143"/>
</dbReference>
<dbReference type="EMBL" id="LBVC01000036">
    <property type="protein sequence ID" value="KKQ77667.1"/>
    <property type="molecule type" value="Genomic_DNA"/>
</dbReference>
<comment type="caution">
    <text evidence="2">The sequence shown here is derived from an EMBL/GenBank/DDBJ whole genome shotgun (WGS) entry which is preliminary data.</text>
</comment>
<dbReference type="SUPFAM" id="SSF52540">
    <property type="entry name" value="P-loop containing nucleoside triphosphate hydrolases"/>
    <property type="match status" value="1"/>
</dbReference>
<evidence type="ECO:0000259" key="1">
    <source>
        <dbReference type="SMART" id="SM00382"/>
    </source>
</evidence>
<evidence type="ECO:0000313" key="3">
    <source>
        <dbReference type="Proteomes" id="UP000034324"/>
    </source>
</evidence>
<dbReference type="InterPro" id="IPR041682">
    <property type="entry name" value="AAA_14"/>
</dbReference>
<dbReference type="Proteomes" id="UP000034324">
    <property type="component" value="Unassembled WGS sequence"/>
</dbReference>
<proteinExistence type="predicted"/>
<accession>A0A0G0KFY2</accession>
<dbReference type="PANTHER" id="PTHR33295:SF8">
    <property type="entry name" value="AAA+ ATPASE DOMAIN-CONTAINING PROTEIN"/>
    <property type="match status" value="1"/>
</dbReference>
<evidence type="ECO:0000313" key="2">
    <source>
        <dbReference type="EMBL" id="KKQ77667.1"/>
    </source>
</evidence>
<organism evidence="2 3">
    <name type="scientific">Candidatus Daviesbacteria bacterium GW2011_GWF2_38_6</name>
    <dbReference type="NCBI Taxonomy" id="1618432"/>
    <lineage>
        <taxon>Bacteria</taxon>
        <taxon>Candidatus Daviesiibacteriota</taxon>
    </lineage>
</organism>
<gene>
    <name evidence="2" type="ORF">US99_C0036G0012</name>
</gene>
<dbReference type="PATRIC" id="fig|1618432.3.peg.515"/>
<dbReference type="InterPro" id="IPR003593">
    <property type="entry name" value="AAA+_ATPase"/>
</dbReference>
<protein>
    <recommendedName>
        <fullName evidence="1">AAA+ ATPase domain-containing protein</fullName>
    </recommendedName>
</protein>
<name>A0A0G0KFY2_9BACT</name>
<sequence length="426" mass="49705">MKSFSEIRTLLIEQQKELLRKDLGVERVRLAEITLYKDTPFTVVISGLRRAGKSTLLAQLAHKFYPDNEYFYVNFEDERFLTFTVSDFAKLHEQLIELFGNKKIFLLDEIQNIEGWERFVNRMIAAGYKFYITGSNASFLSKELGTKLTGRYIPIELFPFSFEEYLQFKKVVVPDMNKLTTVEKGELKNSFWEYLKKGGIPQALQYPELPIHKTLYDDILNRDIGARYKLTGIKPLRELTFYLLSNISALVSYNKLKELLQLGSVNTVSSYIDYLGASWLLFAMNRYAFSVKKQQIANKKVYCIDTGLVKSVAFSFSEDRGKFLENIVFLKLRRLNDEDLYYYKTEKDREVDFYLPKQKTFIQVSQTLTDPATREREVQALVEAMEEIKGDSAFIVTEDEKETLSVGNKIISIIPVYEWLFENQKQ</sequence>
<reference evidence="2 3" key="1">
    <citation type="journal article" date="2015" name="Nature">
        <title>rRNA introns, odd ribosomes, and small enigmatic genomes across a large radiation of phyla.</title>
        <authorList>
            <person name="Brown C.T."/>
            <person name="Hug L.A."/>
            <person name="Thomas B.C."/>
            <person name="Sharon I."/>
            <person name="Castelle C.J."/>
            <person name="Singh A."/>
            <person name="Wilkins M.J."/>
            <person name="Williams K.H."/>
            <person name="Banfield J.F."/>
        </authorList>
    </citation>
    <scope>NUCLEOTIDE SEQUENCE [LARGE SCALE GENOMIC DNA]</scope>
</reference>
<dbReference type="InterPro" id="IPR027417">
    <property type="entry name" value="P-loop_NTPase"/>
</dbReference>
<dbReference type="AlphaFoldDB" id="A0A0G0KFY2"/>